<dbReference type="PROSITE" id="PS51371">
    <property type="entry name" value="CBS"/>
    <property type="match status" value="1"/>
</dbReference>
<reference evidence="6" key="1">
    <citation type="journal article" date="2018" name="Nat. Microbiol.">
        <title>Leveraging single-cell genomics to expand the fungal tree of life.</title>
        <authorList>
            <person name="Ahrendt S.R."/>
            <person name="Quandt C.A."/>
            <person name="Ciobanu D."/>
            <person name="Clum A."/>
            <person name="Salamov A."/>
            <person name="Andreopoulos B."/>
            <person name="Cheng J.F."/>
            <person name="Woyke T."/>
            <person name="Pelin A."/>
            <person name="Henrissat B."/>
            <person name="Reynolds N.K."/>
            <person name="Benny G.L."/>
            <person name="Smith M.E."/>
            <person name="James T.Y."/>
            <person name="Grigoriev I.V."/>
        </authorList>
    </citation>
    <scope>NUCLEOTIDE SEQUENCE [LARGE SCALE GENOMIC DNA]</scope>
    <source>
        <strain evidence="6">RSA 1356</strain>
    </source>
</reference>
<proteinExistence type="predicted"/>
<evidence type="ECO:0000259" key="4">
    <source>
        <dbReference type="PROSITE" id="PS51371"/>
    </source>
</evidence>
<keyword evidence="1" id="KW-0677">Repeat</keyword>
<protein>
    <recommendedName>
        <fullName evidence="4">CBS domain-containing protein</fullName>
    </recommendedName>
</protein>
<dbReference type="STRING" id="78915.A0A4P9XFR1"/>
<dbReference type="EMBL" id="KZ993750">
    <property type="protein sequence ID" value="RKP04417.1"/>
    <property type="molecule type" value="Genomic_DNA"/>
</dbReference>
<evidence type="ECO:0000256" key="2">
    <source>
        <dbReference type="ARBA" id="ARBA00023122"/>
    </source>
</evidence>
<dbReference type="InterPro" id="IPR046342">
    <property type="entry name" value="CBS_dom_sf"/>
</dbReference>
<evidence type="ECO:0000256" key="3">
    <source>
        <dbReference type="PROSITE-ProRule" id="PRU00703"/>
    </source>
</evidence>
<dbReference type="PANTHER" id="PTHR13780">
    <property type="entry name" value="AMP-ACTIVATED PROTEIN KINASE, GAMMA REGULATORY SUBUNIT"/>
    <property type="match status" value="1"/>
</dbReference>
<evidence type="ECO:0000313" key="5">
    <source>
        <dbReference type="EMBL" id="RKP04417.1"/>
    </source>
</evidence>
<evidence type="ECO:0000313" key="6">
    <source>
        <dbReference type="Proteomes" id="UP000271241"/>
    </source>
</evidence>
<gene>
    <name evidence="5" type="ORF">THASP1DRAFT_21144</name>
</gene>
<dbReference type="InterPro" id="IPR050511">
    <property type="entry name" value="AMPK_gamma/SDS23_families"/>
</dbReference>
<dbReference type="SMART" id="SM00116">
    <property type="entry name" value="CBS"/>
    <property type="match status" value="3"/>
</dbReference>
<keyword evidence="6" id="KW-1185">Reference proteome</keyword>
<dbReference type="Proteomes" id="UP000271241">
    <property type="component" value="Unassembled WGS sequence"/>
</dbReference>
<sequence length="259" mass="28772">MALLDQHDIYSLPVYSHDGPDKIVNIVNTFDLLDYLQSNGNRNLSAPIEAVMTLDTDRESYRIFEADRHDTLKPTLEAFSTNVHYALVIDYHANPKPTAVLTQTDIVRYVARHPESLHGLDLDASIEQIGLLDNKSPLVTVTEAQTALEAFAIMNDTNLTSVPVIDRDGKICTNLRAFDSSLVAASKLDVLAKPVTEFLAELTSTTLKPVTCRPSTSLREVIDGVVASRTHHVWVVDDQDQAQQVVSLTDLIRIFRQAH</sequence>
<name>A0A4P9XFR1_9FUNG</name>
<dbReference type="Pfam" id="PF00571">
    <property type="entry name" value="CBS"/>
    <property type="match status" value="2"/>
</dbReference>
<dbReference type="Gene3D" id="3.10.580.10">
    <property type="entry name" value="CBS-domain"/>
    <property type="match status" value="2"/>
</dbReference>
<evidence type="ECO:0000256" key="1">
    <source>
        <dbReference type="ARBA" id="ARBA00022737"/>
    </source>
</evidence>
<dbReference type="SUPFAM" id="SSF54631">
    <property type="entry name" value="CBS-domain pair"/>
    <property type="match status" value="2"/>
</dbReference>
<organism evidence="5 6">
    <name type="scientific">Thamnocephalis sphaerospora</name>
    <dbReference type="NCBI Taxonomy" id="78915"/>
    <lineage>
        <taxon>Eukaryota</taxon>
        <taxon>Fungi</taxon>
        <taxon>Fungi incertae sedis</taxon>
        <taxon>Zoopagomycota</taxon>
        <taxon>Zoopagomycotina</taxon>
        <taxon>Zoopagomycetes</taxon>
        <taxon>Zoopagales</taxon>
        <taxon>Sigmoideomycetaceae</taxon>
        <taxon>Thamnocephalis</taxon>
    </lineage>
</organism>
<dbReference type="OrthoDB" id="449052at2759"/>
<dbReference type="InterPro" id="IPR000644">
    <property type="entry name" value="CBS_dom"/>
</dbReference>
<dbReference type="CDD" id="cd02205">
    <property type="entry name" value="CBS_pair_SF"/>
    <property type="match status" value="1"/>
</dbReference>
<accession>A0A4P9XFR1</accession>
<dbReference type="AlphaFoldDB" id="A0A4P9XFR1"/>
<feature type="domain" description="CBS" evidence="4">
    <location>
        <begin position="204"/>
        <end position="259"/>
    </location>
</feature>
<keyword evidence="2 3" id="KW-0129">CBS domain</keyword>